<reference evidence="2" key="1">
    <citation type="journal article" date="2019" name="Int. J. Syst. Evol. Microbiol.">
        <title>The Global Catalogue of Microorganisms (GCM) 10K type strain sequencing project: providing services to taxonomists for standard genome sequencing and annotation.</title>
        <authorList>
            <consortium name="The Broad Institute Genomics Platform"/>
            <consortium name="The Broad Institute Genome Sequencing Center for Infectious Disease"/>
            <person name="Wu L."/>
            <person name="Ma J."/>
        </authorList>
    </citation>
    <scope>NUCLEOTIDE SEQUENCE [LARGE SCALE GENOMIC DNA]</scope>
    <source>
        <strain evidence="2">KCTC 12847</strain>
    </source>
</reference>
<evidence type="ECO:0000313" key="2">
    <source>
        <dbReference type="Proteomes" id="UP001595640"/>
    </source>
</evidence>
<organism evidence="1 2">
    <name type="scientific">Modicisalibacter luteus</name>
    <dbReference type="NCBI Taxonomy" id="453962"/>
    <lineage>
        <taxon>Bacteria</taxon>
        <taxon>Pseudomonadati</taxon>
        <taxon>Pseudomonadota</taxon>
        <taxon>Gammaproteobacteria</taxon>
        <taxon>Oceanospirillales</taxon>
        <taxon>Halomonadaceae</taxon>
        <taxon>Modicisalibacter</taxon>
    </lineage>
</organism>
<name>A0ABV7M3T5_9GAMM</name>
<dbReference type="RefSeq" id="WP_019020820.1">
    <property type="nucleotide sequence ID" value="NZ_BMXD01000023.1"/>
</dbReference>
<protein>
    <submittedName>
        <fullName evidence="1">Uncharacterized protein</fullName>
    </submittedName>
</protein>
<gene>
    <name evidence="1" type="ORF">ACFOEI_12545</name>
</gene>
<accession>A0ABV7M3T5</accession>
<proteinExistence type="predicted"/>
<evidence type="ECO:0000313" key="1">
    <source>
        <dbReference type="EMBL" id="MFC3292893.1"/>
    </source>
</evidence>
<dbReference type="Proteomes" id="UP001595640">
    <property type="component" value="Unassembled WGS sequence"/>
</dbReference>
<comment type="caution">
    <text evidence="1">The sequence shown here is derived from an EMBL/GenBank/DDBJ whole genome shotgun (WGS) entry which is preliminary data.</text>
</comment>
<dbReference type="EMBL" id="JBHRUH010000020">
    <property type="protein sequence ID" value="MFC3292893.1"/>
    <property type="molecule type" value="Genomic_DNA"/>
</dbReference>
<keyword evidence="2" id="KW-1185">Reference proteome</keyword>
<sequence>MNKRYENLSDDELRALCDDLSNRVDLFDQEGQTIPDDLLKQEMEAGRELSRREALATRRTGGYSVVLKVEGEEVEYELKALTLEDAQKEAESGAEAIASVTKASVTVDRILGPINSKPA</sequence>